<dbReference type="Proteomes" id="UP000283530">
    <property type="component" value="Unassembled WGS sequence"/>
</dbReference>
<reference evidence="2 3" key="1">
    <citation type="journal article" date="2019" name="Nat. Plants">
        <title>Stout camphor tree genome fills gaps in understanding of flowering plant genome evolution.</title>
        <authorList>
            <person name="Chaw S.M."/>
            <person name="Liu Y.C."/>
            <person name="Wu Y.W."/>
            <person name="Wang H.Y."/>
            <person name="Lin C.I."/>
            <person name="Wu C.S."/>
            <person name="Ke H.M."/>
            <person name="Chang L.Y."/>
            <person name="Hsu C.Y."/>
            <person name="Yang H.T."/>
            <person name="Sudianto E."/>
            <person name="Hsu M.H."/>
            <person name="Wu K.P."/>
            <person name="Wang L.N."/>
            <person name="Leebens-Mack J.H."/>
            <person name="Tsai I.J."/>
        </authorList>
    </citation>
    <scope>NUCLEOTIDE SEQUENCE [LARGE SCALE GENOMIC DNA]</scope>
    <source>
        <strain evidence="3">cv. Chaw 1501</strain>
        <tissue evidence="2">Young leaves</tissue>
    </source>
</reference>
<evidence type="ECO:0000313" key="2">
    <source>
        <dbReference type="EMBL" id="RWR95835.1"/>
    </source>
</evidence>
<accession>A0A3S3NB16</accession>
<dbReference type="GO" id="GO:0010073">
    <property type="term" value="P:meristem maintenance"/>
    <property type="evidence" value="ECO:0007669"/>
    <property type="project" value="InterPro"/>
</dbReference>
<gene>
    <name evidence="2" type="ORF">CKAN_02519200</name>
</gene>
<protein>
    <submittedName>
        <fullName evidence="2">Protein MAIN-LIKE 2</fullName>
    </submittedName>
</protein>
<dbReference type="InterPro" id="IPR019557">
    <property type="entry name" value="AminoTfrase-like_pln_mobile"/>
</dbReference>
<organism evidence="2 3">
    <name type="scientific">Cinnamomum micranthum f. kanehirae</name>
    <dbReference type="NCBI Taxonomy" id="337451"/>
    <lineage>
        <taxon>Eukaryota</taxon>
        <taxon>Viridiplantae</taxon>
        <taxon>Streptophyta</taxon>
        <taxon>Embryophyta</taxon>
        <taxon>Tracheophyta</taxon>
        <taxon>Spermatophyta</taxon>
        <taxon>Magnoliopsida</taxon>
        <taxon>Magnoliidae</taxon>
        <taxon>Laurales</taxon>
        <taxon>Lauraceae</taxon>
        <taxon>Cinnamomum</taxon>
    </lineage>
</organism>
<evidence type="ECO:0000313" key="3">
    <source>
        <dbReference type="Proteomes" id="UP000283530"/>
    </source>
</evidence>
<comment type="caution">
    <text evidence="2">The sequence shown here is derived from an EMBL/GenBank/DDBJ whole genome shotgun (WGS) entry which is preliminary data.</text>
</comment>
<name>A0A3S3NB16_9MAGN</name>
<dbReference type="EMBL" id="QPKB01000011">
    <property type="protein sequence ID" value="RWR95835.1"/>
    <property type="molecule type" value="Genomic_DNA"/>
</dbReference>
<dbReference type="AlphaFoldDB" id="A0A3S3NB16"/>
<dbReference type="InterPro" id="IPR044824">
    <property type="entry name" value="MAIN-like"/>
</dbReference>
<evidence type="ECO:0000259" key="1">
    <source>
        <dbReference type="Pfam" id="PF10536"/>
    </source>
</evidence>
<dbReference type="PANTHER" id="PTHR46033">
    <property type="entry name" value="PROTEIN MAIN-LIKE 2"/>
    <property type="match status" value="1"/>
</dbReference>
<feature type="domain" description="Aminotransferase-like plant mobile" evidence="1">
    <location>
        <begin position="142"/>
        <end position="330"/>
    </location>
</feature>
<sequence length="408" mass="46556">MQFNYGIGIGYIELKRCWYCCRNVSYIQWQKVLRADSTWSKRDFGGFSFVDCFTSGTGNANLNREWRESSSWVIFSRTHMGGAFGQPKRMGWAIGFHNRRNRPFVAVASPTEIEQVRLITLEPKSNLWTLTPKVKEYVRRTGLQHLAELKRGKIDMALINALIERWRPETNTFHLGGGEMTITLEDISYLYGLPIDGKAVTGPVWSTRSKLEETVMKLLGVKVDASAYLRGGQLSLPWIQKKFSKMPSRPTAIDEIRYARAYLFCLVGSQLSTNNAGARGHGYLLEIFEDFERHAWGPACLACVYRSMTRATMIKDRLRTITGPLHLLQVMNFIDNINLNLNASNSLMTFEFITLTYTDLGLLSYGNRTPHQVRVGYGPRQFSSLQDVANRLVHTPMFQHNPRDTEAT</sequence>
<dbReference type="PANTHER" id="PTHR46033:SF1">
    <property type="entry name" value="PROTEIN MAIN-LIKE 2"/>
    <property type="match status" value="1"/>
</dbReference>
<dbReference type="Pfam" id="PF10536">
    <property type="entry name" value="PMD"/>
    <property type="match status" value="1"/>
</dbReference>
<dbReference type="OrthoDB" id="1936739at2759"/>
<keyword evidence="3" id="KW-1185">Reference proteome</keyword>
<dbReference type="STRING" id="337451.A0A3S3NB16"/>
<proteinExistence type="predicted"/>